<comment type="catalytic activity">
    <reaction evidence="1">
        <text>[E2 ubiquitin-conjugating enzyme]-S-ubiquitinyl-L-cysteine + [acceptor protein]-L-lysine = [E2 ubiquitin-conjugating enzyme]-L-cysteine + [acceptor protein]-N(6)-ubiquitinyl-L-lysine.</text>
        <dbReference type="EC" id="2.3.2.31"/>
    </reaction>
</comment>
<dbReference type="Proteomes" id="UP000230233">
    <property type="component" value="Unassembled WGS sequence"/>
</dbReference>
<proteinExistence type="predicted"/>
<keyword evidence="12" id="KW-1185">Reference proteome</keyword>
<dbReference type="EC" id="2.3.2.31" evidence="2"/>
<keyword evidence="7" id="KW-0833">Ubl conjugation pathway</keyword>
<dbReference type="GO" id="GO:0061630">
    <property type="term" value="F:ubiquitin protein ligase activity"/>
    <property type="evidence" value="ECO:0007669"/>
    <property type="project" value="UniProtKB-EC"/>
</dbReference>
<dbReference type="Gene3D" id="3.30.40.10">
    <property type="entry name" value="Zinc/RING finger domain, C3HC4 (zinc finger)"/>
    <property type="match status" value="1"/>
</dbReference>
<dbReference type="EMBL" id="PDUG01000007">
    <property type="protein sequence ID" value="PIC14616.1"/>
    <property type="molecule type" value="Genomic_DNA"/>
</dbReference>
<gene>
    <name evidence="11" type="ORF">B9Z55_026864</name>
</gene>
<keyword evidence="5" id="KW-0677">Repeat</keyword>
<accession>A0A2G5SIC9</accession>
<sequence length="518" mass="59752">METTAENSGFLPILAPNFQILSMADLHQEMNSKIDHIQSKFSIPRGQCRIMLHENWDFGDFPSQIPKNSNFNQSTVTEPIKGECEICCQEEAELMGYCCHVACENCWSSYISDKVDKQKTSMIQCLKCQQWIPDDIIEKVLEGNEQFLEQFEMLKMKHYVESQKNNLISCEKCPNFIRFFLPNGAKKMDITCECGLKMCSKCQKEPHDPVSCENYAKWWRILLEMIENPTTRWMMNNTKDCPNCFSRIEKWGGCDVIKCWKCQVQFCWNCFVGVNHMTQHVCDKSPESQNRRGGDLRLEFYYKGFLKHFGKSLTTKNETLQKSQKTLELAYIFAYFQPGTSQEFLKLLNVLESKTEKFQEFLDSEGPKPQEILEKKAQILEIQTKKLLDYCNNPASVWEDTVPAMVKAPRIPIEQIVIPTLIWMCVLAGFTLDPVFFNFGSIFPAFLYITPTIADKLPPIIGNLFYNLSYYVILVLLLIISLLVTVFRNLGGFFTNASRFLAAAHGTIDLFVHPPPHV</sequence>
<evidence type="ECO:0000256" key="7">
    <source>
        <dbReference type="ARBA" id="ARBA00022786"/>
    </source>
</evidence>
<evidence type="ECO:0000256" key="9">
    <source>
        <dbReference type="SAM" id="Phobius"/>
    </source>
</evidence>
<feature type="domain" description="RING-type" evidence="10">
    <location>
        <begin position="80"/>
        <end position="291"/>
    </location>
</feature>
<dbReference type="Pfam" id="PF22191">
    <property type="entry name" value="IBR_1"/>
    <property type="match status" value="1"/>
</dbReference>
<evidence type="ECO:0000256" key="2">
    <source>
        <dbReference type="ARBA" id="ARBA00012251"/>
    </source>
</evidence>
<dbReference type="AlphaFoldDB" id="A0A2G5SIC9"/>
<keyword evidence="8" id="KW-0862">Zinc</keyword>
<dbReference type="InterPro" id="IPR002867">
    <property type="entry name" value="IBR_dom"/>
</dbReference>
<keyword evidence="4" id="KW-0479">Metal-binding</keyword>
<keyword evidence="9" id="KW-1133">Transmembrane helix</keyword>
<keyword evidence="9" id="KW-0472">Membrane</keyword>
<comment type="caution">
    <text evidence="11">The sequence shown here is derived from an EMBL/GenBank/DDBJ whole genome shotgun (WGS) entry which is preliminary data.</text>
</comment>
<evidence type="ECO:0000256" key="8">
    <source>
        <dbReference type="ARBA" id="ARBA00022833"/>
    </source>
</evidence>
<reference evidence="12" key="1">
    <citation type="submission" date="2017-10" db="EMBL/GenBank/DDBJ databases">
        <title>Rapid genome shrinkage in a self-fertile nematode reveals novel sperm competition proteins.</title>
        <authorList>
            <person name="Yin D."/>
            <person name="Schwarz E.M."/>
            <person name="Thomas C.G."/>
            <person name="Felde R.L."/>
            <person name="Korf I.F."/>
            <person name="Cutter A.D."/>
            <person name="Schartner C.M."/>
            <person name="Ralston E.J."/>
            <person name="Meyer B.J."/>
            <person name="Haag E.S."/>
        </authorList>
    </citation>
    <scope>NUCLEOTIDE SEQUENCE [LARGE SCALE GENOMIC DNA]</scope>
    <source>
        <strain evidence="12">JU1422</strain>
    </source>
</reference>
<dbReference type="PROSITE" id="PS51873">
    <property type="entry name" value="TRIAD"/>
    <property type="match status" value="1"/>
</dbReference>
<keyword evidence="9" id="KW-0812">Transmembrane</keyword>
<evidence type="ECO:0000256" key="6">
    <source>
        <dbReference type="ARBA" id="ARBA00022771"/>
    </source>
</evidence>
<evidence type="ECO:0000313" key="11">
    <source>
        <dbReference type="EMBL" id="PIC14616.1"/>
    </source>
</evidence>
<dbReference type="SMART" id="SM00647">
    <property type="entry name" value="IBR"/>
    <property type="match status" value="2"/>
</dbReference>
<evidence type="ECO:0000259" key="10">
    <source>
        <dbReference type="PROSITE" id="PS51873"/>
    </source>
</evidence>
<dbReference type="InterPro" id="IPR044066">
    <property type="entry name" value="TRIAD_supradom"/>
</dbReference>
<dbReference type="OrthoDB" id="61092at2759"/>
<dbReference type="Pfam" id="PF01485">
    <property type="entry name" value="IBR"/>
    <property type="match status" value="1"/>
</dbReference>
<keyword evidence="3" id="KW-0808">Transferase</keyword>
<dbReference type="InterPro" id="IPR031127">
    <property type="entry name" value="E3_UB_ligase_RBR"/>
</dbReference>
<organism evidence="11 12">
    <name type="scientific">Caenorhabditis nigoni</name>
    <dbReference type="NCBI Taxonomy" id="1611254"/>
    <lineage>
        <taxon>Eukaryota</taxon>
        <taxon>Metazoa</taxon>
        <taxon>Ecdysozoa</taxon>
        <taxon>Nematoda</taxon>
        <taxon>Chromadorea</taxon>
        <taxon>Rhabditida</taxon>
        <taxon>Rhabditina</taxon>
        <taxon>Rhabditomorpha</taxon>
        <taxon>Rhabditoidea</taxon>
        <taxon>Rhabditidae</taxon>
        <taxon>Peloderinae</taxon>
        <taxon>Caenorhabditis</taxon>
    </lineage>
</organism>
<dbReference type="InterPro" id="IPR013083">
    <property type="entry name" value="Znf_RING/FYVE/PHD"/>
</dbReference>
<dbReference type="PANTHER" id="PTHR11685">
    <property type="entry name" value="RBR FAMILY RING FINGER AND IBR DOMAIN-CONTAINING"/>
    <property type="match status" value="1"/>
</dbReference>
<evidence type="ECO:0000256" key="4">
    <source>
        <dbReference type="ARBA" id="ARBA00022723"/>
    </source>
</evidence>
<evidence type="ECO:0000256" key="3">
    <source>
        <dbReference type="ARBA" id="ARBA00022679"/>
    </source>
</evidence>
<dbReference type="Gene3D" id="1.20.120.1750">
    <property type="match status" value="1"/>
</dbReference>
<dbReference type="GO" id="GO:0008270">
    <property type="term" value="F:zinc ion binding"/>
    <property type="evidence" value="ECO:0007669"/>
    <property type="project" value="UniProtKB-KW"/>
</dbReference>
<feature type="transmembrane region" description="Helical" evidence="9">
    <location>
        <begin position="421"/>
        <end position="447"/>
    </location>
</feature>
<keyword evidence="6" id="KW-0863">Zinc-finger</keyword>
<protein>
    <recommendedName>
        <fullName evidence="2">RBR-type E3 ubiquitin transferase</fullName>
        <ecNumber evidence="2">2.3.2.31</ecNumber>
    </recommendedName>
</protein>
<dbReference type="SUPFAM" id="SSF57850">
    <property type="entry name" value="RING/U-box"/>
    <property type="match status" value="3"/>
</dbReference>
<dbReference type="STRING" id="1611254.A0A2G5SIC9"/>
<evidence type="ECO:0000313" key="12">
    <source>
        <dbReference type="Proteomes" id="UP000230233"/>
    </source>
</evidence>
<dbReference type="GO" id="GO:0016567">
    <property type="term" value="P:protein ubiquitination"/>
    <property type="evidence" value="ECO:0007669"/>
    <property type="project" value="InterPro"/>
</dbReference>
<evidence type="ECO:0000256" key="5">
    <source>
        <dbReference type="ARBA" id="ARBA00022737"/>
    </source>
</evidence>
<name>A0A2G5SIC9_9PELO</name>
<feature type="transmembrane region" description="Helical" evidence="9">
    <location>
        <begin position="468"/>
        <end position="487"/>
    </location>
</feature>
<evidence type="ECO:0000256" key="1">
    <source>
        <dbReference type="ARBA" id="ARBA00001798"/>
    </source>
</evidence>